<gene>
    <name evidence="1" type="ORF">RFM23_22355</name>
</gene>
<sequence>MSKKGEIHRINFFGGLEDTAHYTTSLKEALEKGLAMARPQRW</sequence>
<name>A0ABU5AT25_9HYPH</name>
<organism evidence="1 2">
    <name type="scientific">Mesorhizobium abyssinicae</name>
    <dbReference type="NCBI Taxonomy" id="1209958"/>
    <lineage>
        <taxon>Bacteria</taxon>
        <taxon>Pseudomonadati</taxon>
        <taxon>Pseudomonadota</taxon>
        <taxon>Alphaproteobacteria</taxon>
        <taxon>Hyphomicrobiales</taxon>
        <taxon>Phyllobacteriaceae</taxon>
        <taxon>Mesorhizobium</taxon>
    </lineage>
</organism>
<proteinExistence type="predicted"/>
<evidence type="ECO:0000313" key="1">
    <source>
        <dbReference type="EMBL" id="MDX8540366.1"/>
    </source>
</evidence>
<dbReference type="EMBL" id="JAVIIP010000013">
    <property type="protein sequence ID" value="MDX8540366.1"/>
    <property type="molecule type" value="Genomic_DNA"/>
</dbReference>
<dbReference type="RefSeq" id="WP_281015745.1">
    <property type="nucleotide sequence ID" value="NZ_JARAKC010000001.1"/>
</dbReference>
<keyword evidence="2" id="KW-1185">Reference proteome</keyword>
<evidence type="ECO:0000313" key="2">
    <source>
        <dbReference type="Proteomes" id="UP001276564"/>
    </source>
</evidence>
<reference evidence="1 2" key="1">
    <citation type="submission" date="2023-08" db="EMBL/GenBank/DDBJ databases">
        <title>Implementing the SeqCode for naming new Mesorhizobium species isolated from Vachellia karroo root nodules.</title>
        <authorList>
            <person name="Van Lill M."/>
        </authorList>
    </citation>
    <scope>NUCLEOTIDE SEQUENCE [LARGE SCALE GENOMIC DNA]</scope>
    <source>
        <strain evidence="1 2">VK4B</strain>
    </source>
</reference>
<dbReference type="Proteomes" id="UP001276564">
    <property type="component" value="Unassembled WGS sequence"/>
</dbReference>
<accession>A0ABU5AT25</accession>
<comment type="caution">
    <text evidence="1">The sequence shown here is derived from an EMBL/GenBank/DDBJ whole genome shotgun (WGS) entry which is preliminary data.</text>
</comment>
<protein>
    <submittedName>
        <fullName evidence="1">Uncharacterized protein</fullName>
    </submittedName>
</protein>